<comment type="caution">
    <text evidence="3">The sequence shown here is derived from an EMBL/GenBank/DDBJ whole genome shotgun (WGS) entry which is preliminary data.</text>
</comment>
<feature type="compositionally biased region" description="Polar residues" evidence="1">
    <location>
        <begin position="413"/>
        <end position="436"/>
    </location>
</feature>
<keyword evidence="2" id="KW-0472">Membrane</keyword>
<evidence type="ECO:0008006" key="5">
    <source>
        <dbReference type="Google" id="ProtNLM"/>
    </source>
</evidence>
<evidence type="ECO:0000313" key="3">
    <source>
        <dbReference type="EMBL" id="POS73372.1"/>
    </source>
</evidence>
<dbReference type="STRING" id="158607.A0A2P5HSY4"/>
<dbReference type="AlphaFoldDB" id="A0A2P5HSY4"/>
<feature type="transmembrane region" description="Helical" evidence="2">
    <location>
        <begin position="35"/>
        <end position="60"/>
    </location>
</feature>
<dbReference type="GO" id="GO:0005886">
    <property type="term" value="C:plasma membrane"/>
    <property type="evidence" value="ECO:0007669"/>
    <property type="project" value="InterPro"/>
</dbReference>
<dbReference type="EMBL" id="MAVT02000811">
    <property type="protein sequence ID" value="POS73372.1"/>
    <property type="molecule type" value="Genomic_DNA"/>
</dbReference>
<evidence type="ECO:0000256" key="1">
    <source>
        <dbReference type="SAM" id="MobiDB-lite"/>
    </source>
</evidence>
<dbReference type="Proteomes" id="UP000094444">
    <property type="component" value="Unassembled WGS sequence"/>
</dbReference>
<feature type="region of interest" description="Disordered" evidence="1">
    <location>
        <begin position="300"/>
        <end position="332"/>
    </location>
</feature>
<accession>A0A2P5HSY4</accession>
<organism evidence="3 4">
    <name type="scientific">Diaporthe helianthi</name>
    <dbReference type="NCBI Taxonomy" id="158607"/>
    <lineage>
        <taxon>Eukaryota</taxon>
        <taxon>Fungi</taxon>
        <taxon>Dikarya</taxon>
        <taxon>Ascomycota</taxon>
        <taxon>Pezizomycotina</taxon>
        <taxon>Sordariomycetes</taxon>
        <taxon>Sordariomycetidae</taxon>
        <taxon>Diaporthales</taxon>
        <taxon>Diaporthaceae</taxon>
        <taxon>Diaporthe</taxon>
    </lineage>
</organism>
<feature type="compositionally biased region" description="Low complexity" evidence="1">
    <location>
        <begin position="501"/>
        <end position="514"/>
    </location>
</feature>
<sequence length="653" mass="72035">MGCMSHRRPNVEVRPEQKWDYIQLNDFKSGNAFTYIAYGYLYFSLILSTAVYAVDTFTAVNLLAFNKWSSEIQPAVSFDVTKWIFSICIILSFVNVGYEHIRAQRIMRRGAVAESYLDNLAVRLESIKMGSGKGWRRFLVFAELTKSKKGAEYIALFTYFSFQSWIRVIFCSGPRQAVNALTLYSVYTAKLVIEGDNFEHSLETFFDKIKTLAEQDAQQALILSGMLFTLVIWVFAMLSLIIAALFFVFFLWGWIPRDDGGLSGYCERKINKRLMKIVSKKVNAAIEDQERARKKAELKAAKKAGELPPEERKATLPNLMGSGGDDKLPDMPMLSRNDTMATLPMYTSRPGSPNGGQPALPAFELNQMRPIPSRTGTTTTVSSRAPLLVAGAEMGRASPGLRSPAGGPPPLTRVQTGQSSFGGSYTQTPASYSPQSEYPPMPQPIRSPTASSVGSYGMPPRSNMTPAPRGTFDDYGSGRASPAPLRPMPSNASFDNYGGRSSPAPSAFPPRMMGPGYGPGAYPVRSATGPVPNRGPPMQQPQRNMTAPMQPGIRRQGTGEFRSYTPAQSEAGSGYFNPSAPADAREYQQALSDEYQYRPGTSHSQRSMHNQLNRQQPYDNRPPQLNRQPTNGSGFSNWGADLESQRGTPGPRY</sequence>
<dbReference type="InParanoid" id="A0A2P5HSY4"/>
<dbReference type="PANTHER" id="PTHR36424">
    <property type="entry name" value="PHEROMONE-REGULATED MEMBRANE PROTEIN 6"/>
    <property type="match status" value="1"/>
</dbReference>
<keyword evidence="2" id="KW-1133">Transmembrane helix</keyword>
<dbReference type="Pfam" id="PF16944">
    <property type="entry name" value="KCH"/>
    <property type="match status" value="1"/>
</dbReference>
<dbReference type="GO" id="GO:0015079">
    <property type="term" value="F:potassium ion transmembrane transporter activity"/>
    <property type="evidence" value="ECO:0007669"/>
    <property type="project" value="InterPro"/>
</dbReference>
<feature type="transmembrane region" description="Helical" evidence="2">
    <location>
        <begin position="80"/>
        <end position="98"/>
    </location>
</feature>
<dbReference type="InterPro" id="IPR031606">
    <property type="entry name" value="Kch1/2"/>
</dbReference>
<feature type="region of interest" description="Disordered" evidence="1">
    <location>
        <begin position="396"/>
        <end position="653"/>
    </location>
</feature>
<gene>
    <name evidence="3" type="ORF">DHEL01_v208239</name>
</gene>
<keyword evidence="2" id="KW-0812">Transmembrane</keyword>
<proteinExistence type="predicted"/>
<feature type="transmembrane region" description="Helical" evidence="2">
    <location>
        <begin position="227"/>
        <end position="255"/>
    </location>
</feature>
<protein>
    <recommendedName>
        <fullName evidence="5">Pheromone-regulated membrane protein</fullName>
    </recommendedName>
</protein>
<dbReference type="OrthoDB" id="2128042at2759"/>
<evidence type="ECO:0000313" key="4">
    <source>
        <dbReference type="Proteomes" id="UP000094444"/>
    </source>
</evidence>
<keyword evidence="4" id="KW-1185">Reference proteome</keyword>
<reference evidence="3" key="1">
    <citation type="submission" date="2017-09" db="EMBL/GenBank/DDBJ databases">
        <title>Polyketide synthases of a Diaporthe helianthi virulent isolate.</title>
        <authorList>
            <person name="Baroncelli R."/>
        </authorList>
    </citation>
    <scope>NUCLEOTIDE SEQUENCE [LARGE SCALE GENOMIC DNA]</scope>
    <source>
        <strain evidence="3">7/96</strain>
    </source>
</reference>
<name>A0A2P5HSY4_DIAHE</name>
<evidence type="ECO:0000256" key="2">
    <source>
        <dbReference type="SAM" id="Phobius"/>
    </source>
</evidence>
<dbReference type="PANTHER" id="PTHR36424:SF1">
    <property type="entry name" value="LOW AFFINITY K(+) TRANSPORTER 1-RELATED"/>
    <property type="match status" value="1"/>
</dbReference>
<feature type="compositionally biased region" description="Basic and acidic residues" evidence="1">
    <location>
        <begin position="300"/>
        <end position="314"/>
    </location>
</feature>
<feature type="compositionally biased region" description="Polar residues" evidence="1">
    <location>
        <begin position="599"/>
        <end position="636"/>
    </location>
</feature>